<dbReference type="CDD" id="cd19534">
    <property type="entry name" value="E_NRPS"/>
    <property type="match status" value="3"/>
</dbReference>
<keyword evidence="4" id="KW-0597">Phosphoprotein</keyword>
<dbReference type="FunFam" id="1.10.1200.10:FF:000005">
    <property type="entry name" value="Nonribosomal peptide synthetase 1"/>
    <property type="match status" value="4"/>
</dbReference>
<dbReference type="InterPro" id="IPR020802">
    <property type="entry name" value="TesA-like"/>
</dbReference>
<feature type="domain" description="Carrier" evidence="6">
    <location>
        <begin position="2549"/>
        <end position="2623"/>
    </location>
</feature>
<dbReference type="InterPro" id="IPR010060">
    <property type="entry name" value="NRPS_synth"/>
</dbReference>
<dbReference type="PROSITE" id="PS00012">
    <property type="entry name" value="PHOSPHOPANTETHEINE"/>
    <property type="match status" value="4"/>
</dbReference>
<dbReference type="FunFam" id="3.30.300.30:FF:000010">
    <property type="entry name" value="Enterobactin synthetase component F"/>
    <property type="match status" value="4"/>
</dbReference>
<dbReference type="Gene3D" id="3.30.300.30">
    <property type="match status" value="4"/>
</dbReference>
<evidence type="ECO:0000256" key="5">
    <source>
        <dbReference type="ARBA" id="ARBA00022598"/>
    </source>
</evidence>
<dbReference type="InterPro" id="IPR036736">
    <property type="entry name" value="ACP-like_sf"/>
</dbReference>
<dbReference type="FunFam" id="3.30.559.30:FF:000001">
    <property type="entry name" value="Non-ribosomal peptide synthetase"/>
    <property type="match status" value="1"/>
</dbReference>
<dbReference type="InterPro" id="IPR001242">
    <property type="entry name" value="Condensation_dom"/>
</dbReference>
<dbReference type="EMBL" id="LOHF01000004">
    <property type="protein sequence ID" value="OUM74523.1"/>
    <property type="molecule type" value="Genomic_DNA"/>
</dbReference>
<evidence type="ECO:0000259" key="6">
    <source>
        <dbReference type="PROSITE" id="PS50075"/>
    </source>
</evidence>
<dbReference type="NCBIfam" id="TIGR01733">
    <property type="entry name" value="AA-adenyl-dom"/>
    <property type="match status" value="4"/>
</dbReference>
<dbReference type="InterPro" id="IPR009081">
    <property type="entry name" value="PP-bd_ACP"/>
</dbReference>
<dbReference type="CDD" id="cd19531">
    <property type="entry name" value="LCL_NRPS-like"/>
    <property type="match status" value="1"/>
</dbReference>
<evidence type="ECO:0000256" key="3">
    <source>
        <dbReference type="ARBA" id="ARBA00022450"/>
    </source>
</evidence>
<dbReference type="InterPro" id="IPR029058">
    <property type="entry name" value="AB_hydrolase_fold"/>
</dbReference>
<dbReference type="CDD" id="cd19543">
    <property type="entry name" value="DCL_NRPS"/>
    <property type="match status" value="3"/>
</dbReference>
<evidence type="ECO:0000256" key="1">
    <source>
        <dbReference type="ARBA" id="ARBA00001957"/>
    </source>
</evidence>
<proteinExistence type="inferred from homology"/>
<dbReference type="InterPro" id="IPR020806">
    <property type="entry name" value="PKS_PP-bd"/>
</dbReference>
<dbReference type="SUPFAM" id="SSF47336">
    <property type="entry name" value="ACP-like"/>
    <property type="match status" value="4"/>
</dbReference>
<dbReference type="FunFam" id="3.40.50.12780:FF:000012">
    <property type="entry name" value="Non-ribosomal peptide synthetase"/>
    <property type="match status" value="2"/>
</dbReference>
<dbReference type="InterPro" id="IPR045851">
    <property type="entry name" value="AMP-bd_C_sf"/>
</dbReference>
<dbReference type="PROSITE" id="PS00455">
    <property type="entry name" value="AMP_BINDING"/>
    <property type="match status" value="4"/>
</dbReference>
<comment type="cofactor">
    <cofactor evidence="1">
        <name>pantetheine 4'-phosphate</name>
        <dbReference type="ChEBI" id="CHEBI:47942"/>
    </cofactor>
</comment>
<dbReference type="PANTHER" id="PTHR45398">
    <property type="match status" value="1"/>
</dbReference>
<protein>
    <recommendedName>
        <fullName evidence="6">Carrier domain-containing protein</fullName>
    </recommendedName>
</protein>
<dbReference type="Pfam" id="PF13193">
    <property type="entry name" value="AMP-binding_C"/>
    <property type="match status" value="4"/>
</dbReference>
<dbReference type="GO" id="GO:0044550">
    <property type="term" value="P:secondary metabolite biosynthetic process"/>
    <property type="evidence" value="ECO:0007669"/>
    <property type="project" value="UniProtKB-ARBA"/>
</dbReference>
<feature type="domain" description="Carrier" evidence="6">
    <location>
        <begin position="1029"/>
        <end position="1103"/>
    </location>
</feature>
<dbReference type="GO" id="GO:0031177">
    <property type="term" value="F:phosphopantetheine binding"/>
    <property type="evidence" value="ECO:0007669"/>
    <property type="project" value="InterPro"/>
</dbReference>
<dbReference type="InterPro" id="IPR023213">
    <property type="entry name" value="CAT-like_dom_sf"/>
</dbReference>
<dbReference type="Proteomes" id="UP000195440">
    <property type="component" value="Unassembled WGS sequence"/>
</dbReference>
<dbReference type="SUPFAM" id="SSF53474">
    <property type="entry name" value="alpha/beta-Hydrolases"/>
    <property type="match status" value="1"/>
</dbReference>
<dbReference type="Pfam" id="PF00501">
    <property type="entry name" value="AMP-binding"/>
    <property type="match status" value="4"/>
</dbReference>
<feature type="domain" description="Carrier" evidence="6">
    <location>
        <begin position="4062"/>
        <end position="4136"/>
    </location>
</feature>
<dbReference type="Gene3D" id="1.10.1200.10">
    <property type="entry name" value="ACP-like"/>
    <property type="match status" value="4"/>
</dbReference>
<keyword evidence="3" id="KW-0596">Phosphopantetheine</keyword>
<dbReference type="InterPro" id="IPR010071">
    <property type="entry name" value="AA_adenyl_dom"/>
</dbReference>
<evidence type="ECO:0000256" key="2">
    <source>
        <dbReference type="ARBA" id="ARBA00006432"/>
    </source>
</evidence>
<evidence type="ECO:0000313" key="7">
    <source>
        <dbReference type="EMBL" id="OUM74523.1"/>
    </source>
</evidence>
<dbReference type="Gene3D" id="3.30.559.30">
    <property type="entry name" value="Nonribosomal peptide synthetase, condensation domain"/>
    <property type="match status" value="7"/>
</dbReference>
<keyword evidence="5" id="KW-0436">Ligase</keyword>
<accession>A0A1Y3PAC6</accession>
<dbReference type="Gene3D" id="3.40.50.980">
    <property type="match status" value="8"/>
</dbReference>
<name>A0A1Y3PAC6_9PSED</name>
<reference evidence="7 8" key="1">
    <citation type="journal article" date="2017" name="Syst. Appl. Microbiol.">
        <title>Pseudomonas caspiana sp. nov., a citrus pathogen in the Pseudomonas syringae phylogenetic group.</title>
        <authorList>
            <person name="Busquets A."/>
            <person name="Gomila M."/>
            <person name="Beiki F."/>
            <person name="Mulet M."/>
            <person name="Rahimian H."/>
            <person name="Garcia-Valdes E."/>
            <person name="Lalucat J."/>
        </authorList>
    </citation>
    <scope>NUCLEOTIDE SEQUENCE [LARGE SCALE GENOMIC DNA]</scope>
    <source>
        <strain evidence="7 8">FBF102</strain>
    </source>
</reference>
<dbReference type="Gene3D" id="3.30.559.10">
    <property type="entry name" value="Chloramphenicol acetyltransferase-like domain"/>
    <property type="match status" value="7"/>
</dbReference>
<dbReference type="Pfam" id="PF00668">
    <property type="entry name" value="Condensation"/>
    <property type="match status" value="7"/>
</dbReference>
<evidence type="ECO:0000256" key="4">
    <source>
        <dbReference type="ARBA" id="ARBA00022553"/>
    </source>
</evidence>
<dbReference type="GO" id="GO:0016874">
    <property type="term" value="F:ligase activity"/>
    <property type="evidence" value="ECO:0007669"/>
    <property type="project" value="UniProtKB-KW"/>
</dbReference>
<dbReference type="InterPro" id="IPR000873">
    <property type="entry name" value="AMP-dep_synth/lig_dom"/>
</dbReference>
<comment type="similarity">
    <text evidence="2">Belongs to the ATP-dependent AMP-binding enzyme family.</text>
</comment>
<dbReference type="CDD" id="cd17643">
    <property type="entry name" value="A_NRPS_Cytc1-like"/>
    <property type="match status" value="2"/>
</dbReference>
<dbReference type="Pfam" id="PF00550">
    <property type="entry name" value="PP-binding"/>
    <property type="match status" value="4"/>
</dbReference>
<sequence length="5915" mass="653528">MDQAAAARIARRFILLPLDKRQAYLEKMLEQRVSPANLPIPEVRSELDVLPLSYAQERQWFLWQLEPDSSAYHMPTALRLQGELDIDALEQAFNALVARHDTLRTTFALDGERPHQVIHAQGRLTLARETLPGHAAHERDALIQAFVEAQTRLTFDLAEGPLLRVTLLQLAANDHVLVMVQHHIVSDGWSMQVMVDELVQLYVGFSQQQPVELPALPIQYADYAIWQRHWMEAGGKAQQLAYWTGQLGNDQPVLELPTDRPRPAAQSHRGARLDLPLDAELSRQLKALAHAQGVTPFMLLLASFQVLLHRHSGQRDIRVGVPTANRNRVETNGLIGFFVNTQVLRAELDATQRFSELLQQVKQTALGAQAHQDLPFEQLVEALHPERSLSHSPLFQVMYNHQSDDQHGRGQRATRLPGLSIEGLVWDSHNASFDLTLDTVESAEGLWASLTYATDLFDATTVQRMSEHWLNLLHGIVADPQQHIGALPMLGQRELDHLLLERNGLNDKHAAGLLVHQRIEQLAQQTPDATALIFGKQTLSFAELNQQANRLAHRLIADGVGPDVIVGIALERGLEIVVALLAVLKAGGAYAPLDPEYPQERLAYLMRDSRMALLLSDSVLRRRLPIPDDLPVLEVDQLDARAQPDTDPSVALLPDHLAYVIYTSGSTGQPKGVAVAHGPMAMHCRAIGERYEMTADDCELHFMSFAFDGAHERWLTALTHGGRLLIRDAELWTPEQTYQAMHEHGVTVVAFPPVYLQQLAEHAERHGNPPPVRIYCFGGDAVPQASFELAKRALKPQYIINGYGPTETVVTPLIWKAGADDHCGAAYAPIGSRIGERSAYVLDADLNLLPLGVAGELYLGGLGLARGYLNRPGMTAERFVADPFSAKGGRLYRTGDLVSQRADGTFDYLGRLDRQVKIRGFRIELGEVEARLLALDGVRDAVAVAQQGLSGQQLVGYIVPDALDVLTDPQVQLDLRESLKAQLKAELPDYMVPAHVLFLERMPLTPNGKLDRKALPLPDTSLLQQHYVAPRNTLESDIAAIWQDVLKLEQVGVTDNFFELGGDSIISIQVVSRARLADIAFTPKDLFLHQTVQALATVARRGAPTQQIDQGPVIGETPLLPIQQWFFTQPIPERQHWNQSVVLEPRQPLNARVLRAALLAMVNHHDALRLVFPEAGQGRAVFAEPLAGDADAALSLLWQVTLNGAFELEPLFEEAQRSLNLQNGPLLRAVLADLPDGSQRLLLVVHHLVVDGVSWRILFDDLQRAYQQLLAEKPLDLPAKTSSCKAWGEQLQRWARGDELVAELAGWQQRLSGINGDIPCERPNGALNNRLAQTVHTRLDANATRQLLQQAPTAYRTQVNDLLLTALARVIARWSGRDDVLVQLEGHGREELFEQIDLTRTVGWFTSLYSVSLSAHGETGAAIKRIKEQLRSIPNKGVGFGALRYLGDGATQAAMAALPTPRITFNYLGQFDASFDDEQALLVPAKETAGAEQSADAPLGNWLSINGQVFGGELKLGWTFSREMFDEATVQHLADQLGDELQALIAHCLDAQAGGFTPSDFPLATINQAQLDALPLLAADVQDLYPLAPMQQGMLFHSLYEQTQRGAYVNQMCVDVENLDPERFRKAWQAVVERHDILRSAFLWQGTLEQPLQVVFKRVELPFQVLDWRERVAPEQALLALAESDRMAGFDLGKAPLLRLTLVRTAEQRHHLIYTSHHILMDGWSSSQLIGEVLQQYAGQPAPAHTGRYRDYIGWLQRQDVAADQAFWAAQTADLAAPTLLAEALQSAATSSGFADYYLRLDAAQTRALGDAARQSKVTLNTLLQAAWLLTLQRFTGQHTLAFGATVAGRPAEIAGIEQQIGLFINTLPVIVSATPEQALGAWLVDLQSRNLALREHEHTPLADIQRWAGQGGEALFDNLLVFENYPVAEALQQGAPQGLRFGEVRSREQGNYPLTLAVSLGESLSVHFHYQREHLDADAIEQVSAHFARVLQQLSVAVGETLLGSLQGGSPLEQQQAVQAWNPQPQSFAVEHPLHKLIEAQVQRAPDAVALSFGNEHVSYGELNQRANRLAHRLIEQGVGPDVLVGLAAERSVEMLVGLLAILKAGGAYVPLDPVYPQDRLAYMIQDSGLRLLLAQPHVVDQLPDLNEVETLLLGANLSSFSADNPVTSVGPDNLAYVIYTSGSTGQPKGALLPHSNVVRLFSATQQWFDFDERDVWSLFHSYAFDFSVWEIFGALLHGGRLLIVPHETSRSPEDFHTLLCREGVTVLNQTPSAFKQLMQVAVESDATPSLRYVVFGGEALDVASLRPWFERFGDQAPQLINMYGITETTVHVTWRPVSLADLQAGAASPIGAPIPDLSWYLLDADLNPVPRGCVGELYVGQAGLARGYLNRAGLTATRFVPSPFDEQGGRLYRTGDLARYCVDGSIEYIGRIDHQVKIRGFRIELGEIDARLNELEVVREGLVRVHEAASGAQLVAYVVPQQYSADALTQAGLRDVIKTLLRDNLPDYMVPVQFLFLERMPLTANGKLDHKALPAPDTGLAQLDYVAPQSSLEQQIAAVWQDVLKLDQVGVTDNFFELGGDSIISIQVVSRARLAGIRFTPKDLFERQTVRALAQVAQLGDGALTIDQGPVSGEMPLLPIQQWFFEQDIPERHHWNQSVLLAPRQRLDAQVLSVAVQALINHHDALRLTFAQPFNLGRFDAAPGQSPLWCETVSDATQLESLLNKAQRSLDLQNGPLLRVLLAELPDGEQRLLLAIHHLVVDGVSWRILFEDLQSAYRQIESGKTVQLPSKTTAFKHWAQGLQTLARDGGLSSQLAFWQTLLSGASTDLPCLNSAASLRASDSKTVGAKLSADLTRQLLQQAPAAYRTQVNDLLLTALARVLANWTGRDDVLVQLEGHGREAVLEDADLSRTLGWFTSLFPVRLTAQAELEPSIKHIKEQLRAIPDKGIGFGVLRYLGDEPTRNKLSELPTPRITFNYLGQFDGSFDDADALFVPAKESSGVEQSADAPLNNWLSINSQVFAGELSLAWTFSAEMFAEHTLQALANEYIAELTRVIEHCSDPQHSGLTPSDFPLARISQAQLDALPLEVAQVEDVYPLAPMQQGMLFHTLYEEQMGGDYTNQMRLDVEGLDPERFRQAWQAAVNQHGILRSGFFWQGGLERPLQVVFKDVVLPFTVVDLRHTANLAHELEKLADAELSRGFDLSSAPLLRLVAVRVDEQRYHLIYTNHHILMDGWSNSQLLGEVLQRYAGEYQAQHMGGYRDYIAWLQAQDAALSEAFWLDRLSVLDEPTWLTRALDLPAQAGIEAHGDHFEAFSAEQTRLLGDFARQQKVTLNTVVQSAWLLLLQRYTGQPAVAFGATVSGRPAGLKGVEQQIGLFINTLPVIATPQPEQALSDWLQTVQADNLALREHEHTPLADIQRWSGQGSDALFDSILVFENYPVSEALQQEAPQELTFGKVDNHEQTHYPLTLIVGLGEALSLHFNYRQANFPEHTVQQIAGQLQHLLMQMAGSHAGKRLSDLALQDDAQIEAHLAQWSPATQAFPVEQCLHQLIAAQAARTPQAVAVSFKDQNLSYQALDSQANRLAHALIAAGVGPDVRVGIAVQRGLEMIVGLLAILKAGGAYVPLDPDYPQDRLAYMIEDSGLSLLLTHSHLRDRLPIPAAVRTLLLDADLSAQPSHDPCVSVSPENLAYVIYTSGSTGQPKGALLPHSNVVRLFSATEQWFGFDEHDVWSLFHSYAFDFSVWEIFGALLHGGRLLIVPHETSRSPEDFHALLCREGVTVLNQTPSAFKQLMQVAVASDANTALRYVVFGGEALDVGSLRPWFERFGDQAPQLINMYGITETTVHVTYRPVSLADLQAGAASPIGAPIPDLSWYLLDADLNPVPRGCVGELYVGQAGLARGYLNRAGLTATRFVPNPFDEQGGRLYRTGDLARYCVDGSIEYIGRIDHQVKIRGFRIELGEIEARLRDCAAVREAVVLAIDGLSGQQLVAWIVPQAFDAAGQAALRERIKEELKETLPDYMVPAHLLFMERMPLTVNGKLDRKALPAPDASLAQQDYVAPRTELEQRLVTIWQDVLRLERVGLTDNFFELGGDSIVSIQLVSRARQEGIRFTPKDLFECQTVQALAQTARLGDDTLTIDQGPAAGDMPLVPIQQWFFEQDIPASQHWNQSVLLAPRLALDADLLATALVALVNHHDALRLVFAPSTGTVTGTFGAVLEGPSTEMLWTAQVSDPAQLQPLFEKAQRSLDLQNGPLLRAVLADLPGAEQRLLLVIHHLVVDGVSWRILFEDLQRLYNLARENAPVQLSTRTSSLKRWAERLQEHALTDAMQQQVSYWQTQLQGVPADLPDVRREDAQQVRHAATVHCRLDQVTTRHLLQQAPAAYRTQVNDLLLTALARVIAGWTGRADVLIQLEGHGREDLFEDIDLTRTVGWFTSLFAVKLTAHAELPASIKGIKEQLRAVPQRGLGLGVLRYLGDQQTRKALQGLATPRITFNYLGQFDGSFDESDSLFRPVSENKGIERDESAPLDNWLTINGQVYNDTLELGWTFSEQMFDTGLIQRLADEFCVELREVVEHCVERPLQAFTPSDFPLTRLTQTQLDSLPVPLAAVEDIYPLSPMQSGMLFHTLEMPGEAFYISQVNVAVDGLDAQRFVAAWNTVIERHEILRTGFWAASNLAEPVQLVYRSAQLHVRQLDWREHNHLESDLQALAADDCDQGFDLLAAPLIRLTLVHLAGQRHQLIWTSHHILMDGWSSSRLLGEVFQCYAGHESGPRIGRYRDYIAWLQAQPEQLLETFWKAHVQALEGPTQLATSVYPRPDASLSGHAAHYLRWDKAATDHLRERAQALRVTPNTLVQGAWLLLLQRFTGQASVCFGATVAGRPAAVSGCNEMLGLFINTLPIVQAPEPEQRVDQWLAQLQAFNLEVRDHEHASLADVQRWSGHGGRPLFDSIVVFENFPVDERLRDTDSHQLKFGELSTRDVTNYAMDLAVELAQTLQIEFLYLRNSFTDEGAAQVMACFETLLNALLDQPQATLGSLCMVDAEDGLISQQGVGSKQTDSDSLPALIANLAQIDPQAVAVVCGDEALTRGQLELRVNQLAHALTASGVGPQSVIGVGLERSVQTIIALYAALKVGAAYVPMDIDYPRDRLEWIIEDSGMQVLLTHSALSNRLPCPPTVTRMNLDELDSLSLPVDYPMTAVSEQELAYLIYTSGSTGKPKGVAVARGPLRVHCQAIAERYEMDADTRELLFMSFAFDGAQERWLSTLISGGRLVVRDNTLWTPEQTYDALHSHAITIACFPPAYLQQLAEHAQAHGNPPPVSIYCFGGDAVADASFELVKSALKPRYITNGYGPTETVVTPLLWKAGVDARCEAAYAPIGTAVGPRSLYVLDAQLNRVPAGVAGELYIGGDELARGYYRRPGLTAERFVADPFSHTGGRLYRTGDRVRQRADGVFEYLGRLDNQVKIRGFRIELGEVEACLREAPSVRDAVVIARDIAGGKQLVGYVVAPSQAGLAEQLRARLQERLPDYMVPAHLMLLDRLPLNPNGKVDRLSLPEPEFQGSQYVAPRNALEKHLAEVWQQVLEVPQVGVTDNFFELGGDSLRTLKVLSKVRALQLPDFELKLRDMMSRPTIAELSGYQAQTELDPVLLLNAASASVPALFCIHAGYGTVFDYDALARRLDGKCRVYGVQCRMLLDRDWQDTSLQSMAIDYAQYIRQKQAHGPYKLAGWSLGGALAVLVAQELESQGQAVHFVGLIDSFIPSAEREPLIDSQHEWSGFLTSVLGQAPAQVLPLPSDLHREQLAAIIQQARGDCASRDTASAYAAFDADDLAQTFLVGMHLAELSGQAEALPPVSATVHCWWAQGTDMQMRDAFEQTLIDKGHSTSVAADHNGIVSHGDFLQTFLTTLESVPQMET</sequence>
<dbReference type="NCBIfam" id="TIGR01720">
    <property type="entry name" value="NRPS-para261"/>
    <property type="match status" value="3"/>
</dbReference>
<dbReference type="InterPro" id="IPR006162">
    <property type="entry name" value="Ppantetheine_attach_site"/>
</dbReference>
<gene>
    <name evidence="7" type="ORF">AUC60_07180</name>
</gene>
<dbReference type="SUPFAM" id="SSF56801">
    <property type="entry name" value="Acetyl-CoA synthetase-like"/>
    <property type="match status" value="4"/>
</dbReference>
<dbReference type="PROSITE" id="PS50075">
    <property type="entry name" value="CARRIER"/>
    <property type="match status" value="4"/>
</dbReference>
<comment type="caution">
    <text evidence="7">The sequence shown here is derived from an EMBL/GenBank/DDBJ whole genome shotgun (WGS) entry which is preliminary data.</text>
</comment>
<dbReference type="RefSeq" id="WP_405624279.1">
    <property type="nucleotide sequence ID" value="NZ_JBJGBV010000017.1"/>
</dbReference>
<dbReference type="GO" id="GO:0043041">
    <property type="term" value="P:amino acid activation for nonribosomal peptide biosynthetic process"/>
    <property type="evidence" value="ECO:0007669"/>
    <property type="project" value="UniProtKB-ARBA"/>
</dbReference>
<dbReference type="InterPro" id="IPR025110">
    <property type="entry name" value="AMP-bd_C"/>
</dbReference>
<dbReference type="Gene3D" id="2.30.38.10">
    <property type="entry name" value="Luciferase, Domain 3"/>
    <property type="match status" value="4"/>
</dbReference>
<dbReference type="FunFam" id="3.40.50.980:FF:000001">
    <property type="entry name" value="Non-ribosomal peptide synthetase"/>
    <property type="match status" value="3"/>
</dbReference>
<dbReference type="CDD" id="cd17649">
    <property type="entry name" value="A_NRPS_PvdJ-like"/>
    <property type="match status" value="2"/>
</dbReference>
<dbReference type="SMART" id="SM00823">
    <property type="entry name" value="PKS_PP"/>
    <property type="match status" value="3"/>
</dbReference>
<dbReference type="FunFam" id="3.40.50.980:FF:000002">
    <property type="entry name" value="Enterobactin synthetase component F"/>
    <property type="match status" value="2"/>
</dbReference>
<dbReference type="SUPFAM" id="SSF52777">
    <property type="entry name" value="CoA-dependent acyltransferases"/>
    <property type="match status" value="14"/>
</dbReference>
<organism evidence="7 8">
    <name type="scientific">Pseudomonas caspiana</name>
    <dbReference type="NCBI Taxonomy" id="1451454"/>
    <lineage>
        <taxon>Bacteria</taxon>
        <taxon>Pseudomonadati</taxon>
        <taxon>Pseudomonadota</taxon>
        <taxon>Gammaproteobacteria</taxon>
        <taxon>Pseudomonadales</taxon>
        <taxon>Pseudomonadaceae</taxon>
        <taxon>Pseudomonas</taxon>
    </lineage>
</organism>
<dbReference type="Pfam" id="PF00975">
    <property type="entry name" value="Thioesterase"/>
    <property type="match status" value="1"/>
</dbReference>
<feature type="domain" description="Carrier" evidence="6">
    <location>
        <begin position="5566"/>
        <end position="5643"/>
    </location>
</feature>
<dbReference type="FunFam" id="2.30.38.10:FF:000001">
    <property type="entry name" value="Non-ribosomal peptide synthetase PvdI"/>
    <property type="match status" value="4"/>
</dbReference>
<dbReference type="InterPro" id="IPR020845">
    <property type="entry name" value="AMP-binding_CS"/>
</dbReference>
<dbReference type="NCBIfam" id="NF003417">
    <property type="entry name" value="PRK04813.1"/>
    <property type="match status" value="4"/>
</dbReference>
<dbReference type="NCBIfam" id="NF004282">
    <property type="entry name" value="PRK05691.1"/>
    <property type="match status" value="4"/>
</dbReference>
<dbReference type="FunFam" id="3.30.559.10:FF:000012">
    <property type="entry name" value="Non-ribosomal peptide synthetase"/>
    <property type="match status" value="1"/>
</dbReference>
<dbReference type="Gene3D" id="3.40.50.1820">
    <property type="entry name" value="alpha/beta hydrolase"/>
    <property type="match status" value="1"/>
</dbReference>
<dbReference type="PANTHER" id="PTHR45398:SF1">
    <property type="entry name" value="ENZYME, PUTATIVE (JCVI)-RELATED"/>
    <property type="match status" value="1"/>
</dbReference>
<keyword evidence="8" id="KW-1185">Reference proteome</keyword>
<evidence type="ECO:0000313" key="8">
    <source>
        <dbReference type="Proteomes" id="UP000195440"/>
    </source>
</evidence>
<dbReference type="InterPro" id="IPR001031">
    <property type="entry name" value="Thioesterase"/>
</dbReference>
<dbReference type="SMART" id="SM00824">
    <property type="entry name" value="PKS_TE"/>
    <property type="match status" value="1"/>
</dbReference>